<dbReference type="Pfam" id="PF25183">
    <property type="entry name" value="OMP_b-brl_4"/>
    <property type="match status" value="1"/>
</dbReference>
<reference evidence="11" key="2">
    <citation type="submission" date="2020-09" db="EMBL/GenBank/DDBJ databases">
        <authorList>
            <person name="Sun Q."/>
            <person name="Zhou Y."/>
        </authorList>
    </citation>
    <scope>NUCLEOTIDE SEQUENCE</scope>
    <source>
        <strain evidence="11">CGMCC 1.15447</strain>
    </source>
</reference>
<dbReference type="SUPFAM" id="SSF49464">
    <property type="entry name" value="Carboxypeptidase regulatory domain-like"/>
    <property type="match status" value="1"/>
</dbReference>
<evidence type="ECO:0000256" key="7">
    <source>
        <dbReference type="ARBA" id="ARBA00023237"/>
    </source>
</evidence>
<dbReference type="Gene3D" id="2.40.170.20">
    <property type="entry name" value="TonB-dependent receptor, beta-barrel domain"/>
    <property type="match status" value="1"/>
</dbReference>
<dbReference type="RefSeq" id="WP_188758554.1">
    <property type="nucleotide sequence ID" value="NZ_BMJB01000001.1"/>
</dbReference>
<evidence type="ECO:0000256" key="4">
    <source>
        <dbReference type="ARBA" id="ARBA00022692"/>
    </source>
</evidence>
<keyword evidence="12" id="KW-1185">Reference proteome</keyword>
<evidence type="ECO:0000256" key="9">
    <source>
        <dbReference type="SAM" id="SignalP"/>
    </source>
</evidence>
<evidence type="ECO:0000313" key="12">
    <source>
        <dbReference type="Proteomes" id="UP000648801"/>
    </source>
</evidence>
<keyword evidence="6" id="KW-0472">Membrane</keyword>
<name>A0A916RPV9_9BACT</name>
<feature type="domain" description="TonB-dependent transporter Oar-like beta-barrel" evidence="10">
    <location>
        <begin position="247"/>
        <end position="1173"/>
    </location>
</feature>
<dbReference type="InterPro" id="IPR036942">
    <property type="entry name" value="Beta-barrel_TonB_sf"/>
</dbReference>
<evidence type="ECO:0000313" key="11">
    <source>
        <dbReference type="EMBL" id="GGA63883.1"/>
    </source>
</evidence>
<proteinExistence type="predicted"/>
<organism evidence="11 12">
    <name type="scientific">Edaphobacter acidisoli</name>
    <dbReference type="NCBI Taxonomy" id="2040573"/>
    <lineage>
        <taxon>Bacteria</taxon>
        <taxon>Pseudomonadati</taxon>
        <taxon>Acidobacteriota</taxon>
        <taxon>Terriglobia</taxon>
        <taxon>Terriglobales</taxon>
        <taxon>Acidobacteriaceae</taxon>
        <taxon>Edaphobacter</taxon>
    </lineage>
</organism>
<dbReference type="Proteomes" id="UP000648801">
    <property type="component" value="Unassembled WGS sequence"/>
</dbReference>
<comment type="subcellular location">
    <subcellularLocation>
        <location evidence="1">Cell outer membrane</location>
        <topology evidence="1">Multi-pass membrane protein</topology>
    </subcellularLocation>
</comment>
<evidence type="ECO:0000256" key="6">
    <source>
        <dbReference type="ARBA" id="ARBA00023136"/>
    </source>
</evidence>
<sequence>MRSLKTGIRFLVLAAAAMMVTQCPVVAQSIQGSIIGTVRDKSEALVPDASVTLTDVDKGITRNAITDGHGDYHFIDVPAGHYKLVVSAAGFQGWQITGVTLSVHQDLRVDASLQVGNVQQAVEVSASSEPAINTDDASVSAVYNSTSISNLPTNTRASQSGTSALNVVGTLPGVQADNAGSSSPGFSLQGGLPFQTEVSVDGITVQSATGNSPIGNAFPSSESISEMRADGVQNDAEYGQPGEITVTTKGGTNTPHGSLFWYHQNAAFDAIPYAYPTTLKKNKLVANTFGGSFGGPVVIPHFYNGHDRTFIFGTYEGWRYPNSGTYNYMVPTAAMKKGDFSQYTASGYSGQLFDPSTGSTYGTALPSISPITQKFLQFFPDPNIGNTAAFDDNGAQNYQINKDQSQSSNQFDVRADQYFGSNQKFLLWGRYTWKNQSSINPQTLLVPASTGTGNSRVLKVSANYTITPNVIDEFSFGYTRYQTGNVNPFNGTAFTNGLGLNGLQNLFYNGLPEIDYSSSLTNFAPDRLNSVSQSNTYDYYNTLSWSHGKHQMKFGVDAQSLQAITPLGFNGADNYGTFSFQSSQGGGIFTGVDFADLLLGLPYQTFYDVVSQDNDGQSWHYHAFAQDQWAVTPSLTLTYGIRYELHPSYHDAHGDIANFDPNYAKSGAVIYPDGFSNLISLPFMQSANACLPYGSSSGSTINGAPCMPVLSASQAGFPSGLKHYPKLRFMPRFGFAWRPSSDNKTAIRGGFGMYNITLLGGNFYSLTGTVQADTTQYSNTYNSTTHAIGYQWPSIYAGSGSAGCTTCYGQNYFGTANSINWKDPYTYQWSLSVDRALSHGYAVRLSYIGSVTQHLVWAPDENALPFSTTVSAYNQPLSARRFPNWGTINTRDTGAYSNYNSGQIEVSHRYSAGLQLDSSYTFAKAMADNQGPASNSGFAGETGGSRATSILMPSIDYGNVYGTRRHLWNTTMVYDLPFGRGRTFGSSMSRLADMVVGGWQISNILLMETGPYLSPYIPGGQSDPSGTGSGISSDANGNALTGRNQYPDKVQGVSIKPSSRTRLHWLNPAALTCPGQPGWTSGSSCTTGNGKAGSPAPIGRFGNAGAGSIEGPNYINLSSGLTKSFTLVEGVKLQLQGTFTNVLNHTNLSNPNLNITSAKFGQITGSQGARTGQISARLTF</sequence>
<protein>
    <recommendedName>
        <fullName evidence="10">TonB-dependent transporter Oar-like beta-barrel domain-containing protein</fullName>
    </recommendedName>
</protein>
<gene>
    <name evidence="11" type="ORF">GCM10011507_14360</name>
</gene>
<reference evidence="11" key="1">
    <citation type="journal article" date="2014" name="Int. J. Syst. Evol. Microbiol.">
        <title>Complete genome sequence of Corynebacterium casei LMG S-19264T (=DSM 44701T), isolated from a smear-ripened cheese.</title>
        <authorList>
            <consortium name="US DOE Joint Genome Institute (JGI-PGF)"/>
            <person name="Walter F."/>
            <person name="Albersmeier A."/>
            <person name="Kalinowski J."/>
            <person name="Ruckert C."/>
        </authorList>
    </citation>
    <scope>NUCLEOTIDE SEQUENCE</scope>
    <source>
        <strain evidence="11">CGMCC 1.15447</strain>
    </source>
</reference>
<keyword evidence="5 9" id="KW-0732">Signal</keyword>
<feature type="signal peptide" evidence="9">
    <location>
        <begin position="1"/>
        <end position="27"/>
    </location>
</feature>
<dbReference type="GO" id="GO:0015344">
    <property type="term" value="F:siderophore uptake transmembrane transporter activity"/>
    <property type="evidence" value="ECO:0007669"/>
    <property type="project" value="TreeGrafter"/>
</dbReference>
<accession>A0A916RPV9</accession>
<evidence type="ECO:0000259" key="10">
    <source>
        <dbReference type="Pfam" id="PF25183"/>
    </source>
</evidence>
<evidence type="ECO:0000256" key="8">
    <source>
        <dbReference type="SAM" id="MobiDB-lite"/>
    </source>
</evidence>
<dbReference type="GO" id="GO:0044718">
    <property type="term" value="P:siderophore transmembrane transport"/>
    <property type="evidence" value="ECO:0007669"/>
    <property type="project" value="TreeGrafter"/>
</dbReference>
<evidence type="ECO:0000256" key="2">
    <source>
        <dbReference type="ARBA" id="ARBA00022448"/>
    </source>
</evidence>
<dbReference type="InterPro" id="IPR057601">
    <property type="entry name" value="Oar-like_b-barrel"/>
</dbReference>
<keyword evidence="3" id="KW-1134">Transmembrane beta strand</keyword>
<dbReference type="PANTHER" id="PTHR30069">
    <property type="entry name" value="TONB-DEPENDENT OUTER MEMBRANE RECEPTOR"/>
    <property type="match status" value="1"/>
</dbReference>
<dbReference type="InterPro" id="IPR039426">
    <property type="entry name" value="TonB-dep_rcpt-like"/>
</dbReference>
<dbReference type="AlphaFoldDB" id="A0A916RPV9"/>
<keyword evidence="7" id="KW-0998">Cell outer membrane</keyword>
<keyword evidence="4" id="KW-0812">Transmembrane</keyword>
<evidence type="ECO:0000256" key="1">
    <source>
        <dbReference type="ARBA" id="ARBA00004571"/>
    </source>
</evidence>
<feature type="compositionally biased region" description="Polar residues" evidence="8">
    <location>
        <begin position="1022"/>
        <end position="1044"/>
    </location>
</feature>
<dbReference type="PANTHER" id="PTHR30069:SF29">
    <property type="entry name" value="HEMOGLOBIN AND HEMOGLOBIN-HAPTOGLOBIN-BINDING PROTEIN 1-RELATED"/>
    <property type="match status" value="1"/>
</dbReference>
<feature type="region of interest" description="Disordered" evidence="8">
    <location>
        <begin position="1017"/>
        <end position="1053"/>
    </location>
</feature>
<feature type="chain" id="PRO_5037295032" description="TonB-dependent transporter Oar-like beta-barrel domain-containing protein" evidence="9">
    <location>
        <begin position="28"/>
        <end position="1180"/>
    </location>
</feature>
<keyword evidence="2" id="KW-0813">Transport</keyword>
<dbReference type="Pfam" id="PF13620">
    <property type="entry name" value="CarboxypepD_reg"/>
    <property type="match status" value="1"/>
</dbReference>
<dbReference type="GO" id="GO:0009279">
    <property type="term" value="C:cell outer membrane"/>
    <property type="evidence" value="ECO:0007669"/>
    <property type="project" value="UniProtKB-SubCell"/>
</dbReference>
<dbReference type="InterPro" id="IPR008969">
    <property type="entry name" value="CarboxyPept-like_regulatory"/>
</dbReference>
<evidence type="ECO:0000256" key="5">
    <source>
        <dbReference type="ARBA" id="ARBA00022729"/>
    </source>
</evidence>
<dbReference type="EMBL" id="BMJB01000001">
    <property type="protein sequence ID" value="GGA63883.1"/>
    <property type="molecule type" value="Genomic_DNA"/>
</dbReference>
<comment type="caution">
    <text evidence="11">The sequence shown here is derived from an EMBL/GenBank/DDBJ whole genome shotgun (WGS) entry which is preliminary data.</text>
</comment>
<dbReference type="Gene3D" id="2.60.40.1120">
    <property type="entry name" value="Carboxypeptidase-like, regulatory domain"/>
    <property type="match status" value="1"/>
</dbReference>
<evidence type="ECO:0000256" key="3">
    <source>
        <dbReference type="ARBA" id="ARBA00022452"/>
    </source>
</evidence>
<dbReference type="SUPFAM" id="SSF56935">
    <property type="entry name" value="Porins"/>
    <property type="match status" value="1"/>
</dbReference>